<reference evidence="1" key="1">
    <citation type="submission" date="2018-06" db="EMBL/GenBank/DDBJ databases">
        <authorList>
            <person name="Zhirakovskaya E."/>
        </authorList>
    </citation>
    <scope>NUCLEOTIDE SEQUENCE</scope>
</reference>
<dbReference type="AlphaFoldDB" id="A0A3B1A5U4"/>
<sequence>MTHNGESFADDARFTGSLRESIYREIQWAKSDKWSRDKVSQ</sequence>
<organism evidence="1">
    <name type="scientific">hydrothermal vent metagenome</name>
    <dbReference type="NCBI Taxonomy" id="652676"/>
    <lineage>
        <taxon>unclassified sequences</taxon>
        <taxon>metagenomes</taxon>
        <taxon>ecological metagenomes</taxon>
    </lineage>
</organism>
<feature type="non-terminal residue" evidence="1">
    <location>
        <position position="41"/>
    </location>
</feature>
<gene>
    <name evidence="1" type="ORF">MNBD_GAMMA20-1460</name>
</gene>
<proteinExistence type="predicted"/>
<accession>A0A3B1A5U4</accession>
<name>A0A3B1A5U4_9ZZZZ</name>
<protein>
    <submittedName>
        <fullName evidence="1">Uncharacterized protein</fullName>
    </submittedName>
</protein>
<evidence type="ECO:0000313" key="1">
    <source>
        <dbReference type="EMBL" id="VAW95473.1"/>
    </source>
</evidence>
<dbReference type="EMBL" id="UOFU01000074">
    <property type="protein sequence ID" value="VAW95473.1"/>
    <property type="molecule type" value="Genomic_DNA"/>
</dbReference>